<dbReference type="InterPro" id="IPR039561">
    <property type="entry name" value="Peptidase_M15C"/>
</dbReference>
<dbReference type="RefSeq" id="WP_220248580.1">
    <property type="nucleotide sequence ID" value="NZ_JAICCF010000001.1"/>
</dbReference>
<proteinExistence type="predicted"/>
<dbReference type="Gene3D" id="3.30.1380.10">
    <property type="match status" value="1"/>
</dbReference>
<dbReference type="InterPro" id="IPR009045">
    <property type="entry name" value="Zn_M74/Hedgehog-like"/>
</dbReference>
<dbReference type="SUPFAM" id="SSF55166">
    <property type="entry name" value="Hedgehog/DD-peptidase"/>
    <property type="match status" value="1"/>
</dbReference>
<dbReference type="InterPro" id="IPR036366">
    <property type="entry name" value="PGBDSf"/>
</dbReference>
<evidence type="ECO:0000259" key="1">
    <source>
        <dbReference type="Pfam" id="PF01471"/>
    </source>
</evidence>
<accession>A0ABS7G6U1</accession>
<dbReference type="InterPro" id="IPR036365">
    <property type="entry name" value="PGBD-like_sf"/>
</dbReference>
<feature type="domain" description="Peptidoglycan binding-like" evidence="1">
    <location>
        <begin position="26"/>
        <end position="65"/>
    </location>
</feature>
<evidence type="ECO:0000313" key="3">
    <source>
        <dbReference type="EMBL" id="MBW8683359.1"/>
    </source>
</evidence>
<reference evidence="3 4" key="1">
    <citation type="submission" date="2021-08" db="EMBL/GenBank/DDBJ databases">
        <title>The genome sequence of Chitinophaga sp. B61.</title>
        <authorList>
            <person name="Zhang X."/>
        </authorList>
    </citation>
    <scope>NUCLEOTIDE SEQUENCE [LARGE SCALE GENOMIC DNA]</scope>
    <source>
        <strain evidence="3 4">B61</strain>
    </source>
</reference>
<keyword evidence="4" id="KW-1185">Reference proteome</keyword>
<organism evidence="3 4">
    <name type="scientific">Chitinophaga rhizophila</name>
    <dbReference type="NCBI Taxonomy" id="2866212"/>
    <lineage>
        <taxon>Bacteria</taxon>
        <taxon>Pseudomonadati</taxon>
        <taxon>Bacteroidota</taxon>
        <taxon>Chitinophagia</taxon>
        <taxon>Chitinophagales</taxon>
        <taxon>Chitinophagaceae</taxon>
        <taxon>Chitinophaga</taxon>
    </lineage>
</organism>
<protein>
    <submittedName>
        <fullName evidence="3">M15 family metallopeptidase</fullName>
    </submittedName>
</protein>
<name>A0ABS7G6U1_9BACT</name>
<dbReference type="SUPFAM" id="SSF47090">
    <property type="entry name" value="PGBD-like"/>
    <property type="match status" value="1"/>
</dbReference>
<evidence type="ECO:0000259" key="2">
    <source>
        <dbReference type="Pfam" id="PF13539"/>
    </source>
</evidence>
<gene>
    <name evidence="3" type="ORF">K1Y79_03350</name>
</gene>
<dbReference type="InterPro" id="IPR002477">
    <property type="entry name" value="Peptidoglycan-bd-like"/>
</dbReference>
<comment type="caution">
    <text evidence="3">The sequence shown here is derived from an EMBL/GenBank/DDBJ whole genome shotgun (WGS) entry which is preliminary data.</text>
</comment>
<dbReference type="EMBL" id="JAICCF010000001">
    <property type="protein sequence ID" value="MBW8683359.1"/>
    <property type="molecule type" value="Genomic_DNA"/>
</dbReference>
<dbReference type="Pfam" id="PF13539">
    <property type="entry name" value="Peptidase_M15_4"/>
    <property type="match status" value="1"/>
</dbReference>
<feature type="domain" description="Peptidase M15C" evidence="2">
    <location>
        <begin position="192"/>
        <end position="256"/>
    </location>
</feature>
<dbReference type="Proteomes" id="UP000812961">
    <property type="component" value="Unassembled WGS sequence"/>
</dbReference>
<dbReference type="Gene3D" id="1.10.101.10">
    <property type="entry name" value="PGBD-like superfamily/PGBD"/>
    <property type="match status" value="1"/>
</dbReference>
<sequence>MESLKLIRINSQGPLVTCWQYFLIGQRLFDGQADGTFCPEVQQATMVFQRKHLLQPDGVVGNKTYGVAMQLGFDGILDDRQDKSGPDYPKRPAFKPLVSNDERAAVFGKFAYKSHPLPDNPENIMITDNWASSNIALVSIPQLVTITGSDRVAFHKKAAGQLIRLWKDWEDAGLLPLVLTWGGSFVPRFIRGSRSTLSNHSFGSAFDINVAWNPLGAQPALVGQKGSVRELVTLANENGFYWGGHFSRKDGMHFEVAQIK</sequence>
<dbReference type="Pfam" id="PF01471">
    <property type="entry name" value="PG_binding_1"/>
    <property type="match status" value="1"/>
</dbReference>
<evidence type="ECO:0000313" key="4">
    <source>
        <dbReference type="Proteomes" id="UP000812961"/>
    </source>
</evidence>